<evidence type="ECO:0000313" key="3">
    <source>
        <dbReference type="Proteomes" id="UP000276103"/>
    </source>
</evidence>
<dbReference type="AlphaFoldDB" id="A0A433UJ02"/>
<comment type="caution">
    <text evidence="2">The sequence shown here is derived from an EMBL/GenBank/DDBJ whole genome shotgun (WGS) entry which is preliminary data.</text>
</comment>
<dbReference type="EMBL" id="RSCM01000016">
    <property type="protein sequence ID" value="RUS93820.1"/>
    <property type="molecule type" value="Genomic_DNA"/>
</dbReference>
<reference evidence="2 3" key="1">
    <citation type="journal article" date="2019" name="Genome Biol. Evol.">
        <title>Day and night: Metabolic profiles and evolutionary relationships of six axenic non-marine cyanobacteria.</title>
        <authorList>
            <person name="Will S.E."/>
            <person name="Henke P."/>
            <person name="Boedeker C."/>
            <person name="Huang S."/>
            <person name="Brinkmann H."/>
            <person name="Rohde M."/>
            <person name="Jarek M."/>
            <person name="Friedl T."/>
            <person name="Seufert S."/>
            <person name="Schumacher M."/>
            <person name="Overmann J."/>
            <person name="Neumann-Schaal M."/>
            <person name="Petersen J."/>
        </authorList>
    </citation>
    <scope>NUCLEOTIDE SEQUENCE [LARGE SCALE GENOMIC DNA]</scope>
    <source>
        <strain evidence="2 3">SAG 1403-4b</strain>
    </source>
</reference>
<feature type="domain" description="Putative adhesin Stv" evidence="1">
    <location>
        <begin position="3"/>
        <end position="133"/>
    </location>
</feature>
<dbReference type="Proteomes" id="UP000276103">
    <property type="component" value="Unassembled WGS sequence"/>
</dbReference>
<keyword evidence="3" id="KW-1185">Reference proteome</keyword>
<dbReference type="InterPro" id="IPR049002">
    <property type="entry name" value="Stv"/>
</dbReference>
<evidence type="ECO:0000259" key="1">
    <source>
        <dbReference type="Pfam" id="PF21527"/>
    </source>
</evidence>
<dbReference type="RefSeq" id="WP_127055886.1">
    <property type="nucleotide sequence ID" value="NZ_RSCM01000016.1"/>
</dbReference>
<gene>
    <name evidence="2" type="ORF">DSM107003_40560</name>
</gene>
<dbReference type="Pfam" id="PF21527">
    <property type="entry name" value="Stv"/>
    <property type="match status" value="1"/>
</dbReference>
<organism evidence="2 3">
    <name type="scientific">Trichormus variabilis SAG 1403-4b</name>
    <dbReference type="NCBI Taxonomy" id="447716"/>
    <lineage>
        <taxon>Bacteria</taxon>
        <taxon>Bacillati</taxon>
        <taxon>Cyanobacteriota</taxon>
        <taxon>Cyanophyceae</taxon>
        <taxon>Nostocales</taxon>
        <taxon>Nostocaceae</taxon>
        <taxon>Trichormus</taxon>
    </lineage>
</organism>
<protein>
    <recommendedName>
        <fullName evidence="1">Putative adhesin Stv domain-containing protein</fullName>
    </recommendedName>
</protein>
<sequence>MNYIVSGHGGRWASPTHKVFPPDGFTVNFFVNDGEILTNEAAWPIYNHLLAGDEKSVKSKIVKSVSQGQAAYNYSCWYYPELKWNSGIFKVGAISTEKPIIDLSKYKEDSPLSLGSMFDILPERGVIYWVACQVVS</sequence>
<evidence type="ECO:0000313" key="2">
    <source>
        <dbReference type="EMBL" id="RUS93820.1"/>
    </source>
</evidence>
<accession>A0A433UJ02</accession>
<name>A0A433UJ02_ANAVA</name>
<dbReference type="OrthoDB" id="9757917at2"/>
<proteinExistence type="predicted"/>